<dbReference type="Pfam" id="PF13180">
    <property type="entry name" value="PDZ_2"/>
    <property type="match status" value="1"/>
</dbReference>
<dbReference type="InterPro" id="IPR001478">
    <property type="entry name" value="PDZ"/>
</dbReference>
<dbReference type="Gene3D" id="2.40.10.120">
    <property type="match status" value="1"/>
</dbReference>
<dbReference type="AlphaFoldDB" id="A0A6J5ZNE6"/>
<dbReference type="Pfam" id="PF13365">
    <property type="entry name" value="Trypsin_2"/>
    <property type="match status" value="1"/>
</dbReference>
<reference evidence="4" key="1">
    <citation type="submission" date="2020-05" db="EMBL/GenBank/DDBJ databases">
        <authorList>
            <person name="Chiriac C."/>
            <person name="Salcher M."/>
            <person name="Ghai R."/>
            <person name="Kavagutti S V."/>
        </authorList>
    </citation>
    <scope>NUCLEOTIDE SEQUENCE</scope>
</reference>
<feature type="domain" description="PDZ" evidence="3">
    <location>
        <begin position="278"/>
        <end position="374"/>
    </location>
</feature>
<dbReference type="InterPro" id="IPR036034">
    <property type="entry name" value="PDZ_sf"/>
</dbReference>
<dbReference type="GO" id="GO:0006508">
    <property type="term" value="P:proteolysis"/>
    <property type="evidence" value="ECO:0007669"/>
    <property type="project" value="UniProtKB-KW"/>
</dbReference>
<dbReference type="Gene3D" id="2.30.42.10">
    <property type="match status" value="1"/>
</dbReference>
<evidence type="ECO:0000259" key="3">
    <source>
        <dbReference type="SMART" id="SM00228"/>
    </source>
</evidence>
<dbReference type="PRINTS" id="PR00834">
    <property type="entry name" value="PROTEASES2C"/>
</dbReference>
<evidence type="ECO:0000256" key="2">
    <source>
        <dbReference type="ARBA" id="ARBA00022801"/>
    </source>
</evidence>
<dbReference type="EMBL" id="CAESAN010000064">
    <property type="protein sequence ID" value="CAB4344041.1"/>
    <property type="molecule type" value="Genomic_DNA"/>
</dbReference>
<dbReference type="InterPro" id="IPR051201">
    <property type="entry name" value="Chloro_Bact_Ser_Proteases"/>
</dbReference>
<dbReference type="SUPFAM" id="SSF50156">
    <property type="entry name" value="PDZ domain-like"/>
    <property type="match status" value="1"/>
</dbReference>
<gene>
    <name evidence="4" type="ORF">UFOPK3547_00881</name>
</gene>
<dbReference type="InterPro" id="IPR001940">
    <property type="entry name" value="Peptidase_S1C"/>
</dbReference>
<accession>A0A6J5ZNE6</accession>
<keyword evidence="1" id="KW-0645">Protease</keyword>
<dbReference type="SMART" id="SM00228">
    <property type="entry name" value="PDZ"/>
    <property type="match status" value="1"/>
</dbReference>
<evidence type="ECO:0000313" key="4">
    <source>
        <dbReference type="EMBL" id="CAB4344041.1"/>
    </source>
</evidence>
<protein>
    <submittedName>
        <fullName evidence="4">Unannotated protein</fullName>
    </submittedName>
</protein>
<organism evidence="4">
    <name type="scientific">freshwater metagenome</name>
    <dbReference type="NCBI Taxonomy" id="449393"/>
    <lineage>
        <taxon>unclassified sequences</taxon>
        <taxon>metagenomes</taxon>
        <taxon>ecological metagenomes</taxon>
    </lineage>
</organism>
<proteinExistence type="predicted"/>
<keyword evidence="2" id="KW-0378">Hydrolase</keyword>
<dbReference type="SUPFAM" id="SSF50494">
    <property type="entry name" value="Trypsin-like serine proteases"/>
    <property type="match status" value="1"/>
</dbReference>
<sequence length="396" mass="39686">MKSSRSTLIAAVAAGVFGAAIALVAASLIGGGIGSETTTLIRGGSAGTLQPVSSNSALTPREIYKRDSKGVVFITSTGVSSQSQSGPFGAPESGSGTATGSGFVIDRAGTILTNAHVVDGAKKVTVRFSNDKTVDAKLLGADRSSDIAVLQVNPDGLDLTTLPLASANDVEVGDPVVAIGNPFGQAFSLTTGVVSAKHRSIDGLNGFAINDVIQTDAAINPGNSGGPLIDSAGEVIGINSQIETGGSGGGNVGIGFAVPIDTARKLLPGLRKGTVDTGYLGISSLSITPELAPLKLPVDKGVLVETVTPGSPAGKAGMKGGSVPAKLGGQQIKIGGDIIQKIDGRPMNTSLALSAYVSSKKAGDQIEIQLLRGGKDEKTVTVTLGRRPQQSITAPK</sequence>
<dbReference type="InterPro" id="IPR009003">
    <property type="entry name" value="Peptidase_S1_PA"/>
</dbReference>
<evidence type="ECO:0000256" key="1">
    <source>
        <dbReference type="ARBA" id="ARBA00022670"/>
    </source>
</evidence>
<dbReference type="GO" id="GO:0004252">
    <property type="term" value="F:serine-type endopeptidase activity"/>
    <property type="evidence" value="ECO:0007669"/>
    <property type="project" value="InterPro"/>
</dbReference>
<name>A0A6J5ZNE6_9ZZZZ</name>
<dbReference type="PANTHER" id="PTHR43343:SF3">
    <property type="entry name" value="PROTEASE DO-LIKE 8, CHLOROPLASTIC"/>
    <property type="match status" value="1"/>
</dbReference>
<dbReference type="PANTHER" id="PTHR43343">
    <property type="entry name" value="PEPTIDASE S12"/>
    <property type="match status" value="1"/>
</dbReference>